<dbReference type="EMBL" id="BARS01022900">
    <property type="protein sequence ID" value="GAG05310.1"/>
    <property type="molecule type" value="Genomic_DNA"/>
</dbReference>
<dbReference type="Pfam" id="PF02518">
    <property type="entry name" value="HATPase_c"/>
    <property type="match status" value="1"/>
</dbReference>
<dbReference type="Gene3D" id="3.30.565.10">
    <property type="entry name" value="Histidine kinase-like ATPase, C-terminal domain"/>
    <property type="match status" value="1"/>
</dbReference>
<gene>
    <name evidence="2" type="ORF">S01H1_36541</name>
</gene>
<reference evidence="2" key="1">
    <citation type="journal article" date="2014" name="Front. Microbiol.">
        <title>High frequency of phylogenetically diverse reductive dehalogenase-homologous genes in deep subseafloor sedimentary metagenomes.</title>
        <authorList>
            <person name="Kawai M."/>
            <person name="Futagami T."/>
            <person name="Toyoda A."/>
            <person name="Takaki Y."/>
            <person name="Nishi S."/>
            <person name="Hori S."/>
            <person name="Arai W."/>
            <person name="Tsubouchi T."/>
            <person name="Morono Y."/>
            <person name="Uchiyama I."/>
            <person name="Ito T."/>
            <person name="Fujiyama A."/>
            <person name="Inagaki F."/>
            <person name="Takami H."/>
        </authorList>
    </citation>
    <scope>NUCLEOTIDE SEQUENCE</scope>
    <source>
        <strain evidence="2">Expedition CK06-06</strain>
    </source>
</reference>
<feature type="non-terminal residue" evidence="2">
    <location>
        <position position="1"/>
    </location>
</feature>
<evidence type="ECO:0000259" key="1">
    <source>
        <dbReference type="Pfam" id="PF02518"/>
    </source>
</evidence>
<protein>
    <recommendedName>
        <fullName evidence="1">Histidine kinase/HSP90-like ATPase domain-containing protein</fullName>
    </recommendedName>
</protein>
<dbReference type="InterPro" id="IPR004358">
    <property type="entry name" value="Sig_transdc_His_kin-like_C"/>
</dbReference>
<feature type="domain" description="Histidine kinase/HSP90-like ATPase" evidence="1">
    <location>
        <begin position="3"/>
        <end position="43"/>
    </location>
</feature>
<dbReference type="PRINTS" id="PR00344">
    <property type="entry name" value="BCTRLSENSOR"/>
</dbReference>
<name>X0UI67_9ZZZZ</name>
<comment type="caution">
    <text evidence="2">The sequence shown here is derived from an EMBL/GenBank/DDBJ whole genome shotgun (WGS) entry which is preliminary data.</text>
</comment>
<accession>X0UI67</accession>
<dbReference type="GO" id="GO:0016772">
    <property type="term" value="F:transferase activity, transferring phosphorus-containing groups"/>
    <property type="evidence" value="ECO:0007669"/>
    <property type="project" value="InterPro"/>
</dbReference>
<dbReference type="InterPro" id="IPR036890">
    <property type="entry name" value="HATPase_C_sf"/>
</dbReference>
<dbReference type="InterPro" id="IPR003594">
    <property type="entry name" value="HATPase_dom"/>
</dbReference>
<organism evidence="2">
    <name type="scientific">marine sediment metagenome</name>
    <dbReference type="NCBI Taxonomy" id="412755"/>
    <lineage>
        <taxon>unclassified sequences</taxon>
        <taxon>metagenomes</taxon>
        <taxon>ecological metagenomes</taxon>
    </lineage>
</organism>
<dbReference type="AlphaFoldDB" id="X0UI67"/>
<proteinExistence type="predicted"/>
<sequence length="46" mass="4651">TRPNGTGLGLTIVRDTVTDLGGTVDALEKGELGGAEFIIELPILGA</sequence>
<evidence type="ECO:0000313" key="2">
    <source>
        <dbReference type="EMBL" id="GAG05310.1"/>
    </source>
</evidence>
<dbReference type="SUPFAM" id="SSF55874">
    <property type="entry name" value="ATPase domain of HSP90 chaperone/DNA topoisomerase II/histidine kinase"/>
    <property type="match status" value="1"/>
</dbReference>